<sequence>MQLTPLRHLVRPAIAALVLGLAAHAAHADQLDDIKKAGKIRIATTSSTPLFGYSDDKLQPAGSDVDAARLLAQDLGVQLDLIQVANAARVPTLQSNRADIVVGSLSITPERLKVIDFSTPYAVISLIIGAPKSMAIKDYADLNGKRIGVTRATPNDTLTTQNAKGAEIMRYEDDATLITSMVTGQVEVFSSTPSNLQEMQKKAPGKNLEMKFEQKAFDLGIAINKNQPRLKEWIDNWVKTNQKNGKLNAIYKKHHGRDLPAAVQNPA</sequence>
<gene>
    <name evidence="4" type="ORF">CEJ45_13035</name>
</gene>
<dbReference type="Gene3D" id="3.40.190.10">
    <property type="entry name" value="Periplasmic binding protein-like II"/>
    <property type="match status" value="2"/>
</dbReference>
<accession>A0A225SX66</accession>
<comment type="caution">
    <text evidence="4">The sequence shown here is derived from an EMBL/GenBank/DDBJ whole genome shotgun (WGS) entry which is preliminary data.</text>
</comment>
<name>A0A225SX66_9BURK</name>
<evidence type="ECO:0000313" key="5">
    <source>
        <dbReference type="Proteomes" id="UP000214747"/>
    </source>
</evidence>
<proteinExistence type="predicted"/>
<feature type="domain" description="Solute-binding protein family 3/N-terminal" evidence="3">
    <location>
        <begin position="39"/>
        <end position="258"/>
    </location>
</feature>
<evidence type="ECO:0000256" key="1">
    <source>
        <dbReference type="ARBA" id="ARBA00022729"/>
    </source>
</evidence>
<reference evidence="4 5" key="1">
    <citation type="journal article" date="2010" name="Int. J. Syst. Evol. Microbiol.">
        <title>Reclassification of Herbaspirillum putei as a later heterotypic synonym of Herbaspirillum huttiense, with the description of H. huttiense subsp. huttiense subsp. nov. and H. huttiense subsp. putei subsp. nov., comb. nov., and description of Herbaspirillum aquaticum sp. nov.</title>
        <authorList>
            <person name="Dobritsa A.P."/>
            <person name="Reddy M.C."/>
            <person name="Samadpour M."/>
        </authorList>
    </citation>
    <scope>NUCLEOTIDE SEQUENCE [LARGE SCALE GENOMIC DNA]</scope>
    <source>
        <strain evidence="4 5">IEH 4430</strain>
    </source>
</reference>
<protein>
    <submittedName>
        <fullName evidence="4">Amino acid ABC transporter</fullName>
    </submittedName>
</protein>
<dbReference type="EMBL" id="NJGV01000010">
    <property type="protein sequence ID" value="OWY34307.1"/>
    <property type="molecule type" value="Genomic_DNA"/>
</dbReference>
<evidence type="ECO:0000259" key="3">
    <source>
        <dbReference type="SMART" id="SM00062"/>
    </source>
</evidence>
<dbReference type="Proteomes" id="UP000214747">
    <property type="component" value="Unassembled WGS sequence"/>
</dbReference>
<dbReference type="AlphaFoldDB" id="A0A225SX66"/>
<evidence type="ECO:0000313" key="4">
    <source>
        <dbReference type="EMBL" id="OWY34307.1"/>
    </source>
</evidence>
<dbReference type="Pfam" id="PF00497">
    <property type="entry name" value="SBP_bac_3"/>
    <property type="match status" value="1"/>
</dbReference>
<keyword evidence="1 2" id="KW-0732">Signal</keyword>
<dbReference type="SMART" id="SM00062">
    <property type="entry name" value="PBPb"/>
    <property type="match status" value="1"/>
</dbReference>
<dbReference type="PANTHER" id="PTHR35936">
    <property type="entry name" value="MEMBRANE-BOUND LYTIC MUREIN TRANSGLYCOSYLASE F"/>
    <property type="match status" value="1"/>
</dbReference>
<organism evidence="4 5">
    <name type="scientific">Herbaspirillum aquaticum</name>
    <dbReference type="NCBI Taxonomy" id="568783"/>
    <lineage>
        <taxon>Bacteria</taxon>
        <taxon>Pseudomonadati</taxon>
        <taxon>Pseudomonadota</taxon>
        <taxon>Betaproteobacteria</taxon>
        <taxon>Burkholderiales</taxon>
        <taxon>Oxalobacteraceae</taxon>
        <taxon>Herbaspirillum</taxon>
    </lineage>
</organism>
<dbReference type="RefSeq" id="WP_088755516.1">
    <property type="nucleotide sequence ID" value="NZ_NJGV01000010.1"/>
</dbReference>
<evidence type="ECO:0000256" key="2">
    <source>
        <dbReference type="SAM" id="SignalP"/>
    </source>
</evidence>
<feature type="chain" id="PRO_5012217602" evidence="2">
    <location>
        <begin position="29"/>
        <end position="267"/>
    </location>
</feature>
<feature type="signal peptide" evidence="2">
    <location>
        <begin position="1"/>
        <end position="28"/>
    </location>
</feature>
<keyword evidence="5" id="KW-1185">Reference proteome</keyword>
<dbReference type="InterPro" id="IPR001638">
    <property type="entry name" value="Solute-binding_3/MltF_N"/>
</dbReference>
<dbReference type="SUPFAM" id="SSF53850">
    <property type="entry name" value="Periplasmic binding protein-like II"/>
    <property type="match status" value="1"/>
</dbReference>
<dbReference type="PANTHER" id="PTHR35936:SF17">
    <property type="entry name" value="ARGININE-BINDING EXTRACELLULAR PROTEIN ARTP"/>
    <property type="match status" value="1"/>
</dbReference>